<feature type="chain" id="PRO_5002162227" description="Peptidase A1 domain-containing protein" evidence="4">
    <location>
        <begin position="21"/>
        <end position="600"/>
    </location>
</feature>
<protein>
    <recommendedName>
        <fullName evidence="5">Peptidase A1 domain-containing protein</fullName>
    </recommendedName>
</protein>
<dbReference type="PRINTS" id="PR00792">
    <property type="entry name" value="PEPSIN"/>
</dbReference>
<keyword evidence="7" id="KW-1185">Reference proteome</keyword>
<dbReference type="InterPro" id="IPR034164">
    <property type="entry name" value="Pepsin-like_dom"/>
</dbReference>
<keyword evidence="4" id="KW-0732">Signal</keyword>
<keyword evidence="3" id="KW-1133">Transmembrane helix</keyword>
<sequence>MRSLIPLSLLLTIFDPAVNALKFPFEVRFPHPTPSSSLNRRSPLPVRNIGNAQYVSNITLAGQTLPVLLDTGSSDLWAHFANTIPTAMTDTGTSVTLSYAVGKAAGNVQTAAVTLGNQTIPDQVFLWVNDTTTFTGDIHAQGYDGLLGLGPNDSSVIRKKLKKASSANTLLQRIFDANKASDNYISILLSRKRNSTDLSTGQFTISEIVPGMENITSMPKLDVDKVNRLLKADQHWQALTDKNIGIIGPDGQPVQIDSIVPNAPKGQFVAVVDSGFTFSQVPRDVSDALYGRVSGAFYDTKNEWWLVPCGQYLNISFNFGGRNYPIHPLDTVDDNFNKLDSSGKKVCIGAFQPITSAFSILGHYDMILGMSFLRSAYTLLNFGNWIKDSTNQGTPYIQMSSLVDVAAARNEFIQTRLGGVDTISDAKWALLPADQMQHSPISPDEKKKKYQEMVLSRWPYILLGCLVFVILVIGLIVWKCCCRRKKKESDMGLATGGKKGLFSGKGKRDSYVPLEAQNRSVADLNAPYAANGGDSIRSSVPLPPYTSHQYETGRQSFQSQYSGHNQGHHSQYDVGHQGGHNPQYPDYGNGNRGYQGHYQA</sequence>
<evidence type="ECO:0000313" key="7">
    <source>
        <dbReference type="Proteomes" id="UP000053424"/>
    </source>
</evidence>
<dbReference type="STRING" id="686832.A0A0C3C2Z7"/>
<dbReference type="SUPFAM" id="SSF50630">
    <property type="entry name" value="Acid proteases"/>
    <property type="match status" value="1"/>
</dbReference>
<evidence type="ECO:0000313" key="6">
    <source>
        <dbReference type="EMBL" id="KIM43280.1"/>
    </source>
</evidence>
<feature type="region of interest" description="Disordered" evidence="2">
    <location>
        <begin position="543"/>
        <end position="600"/>
    </location>
</feature>
<dbReference type="PANTHER" id="PTHR47966:SF51">
    <property type="entry name" value="BETA-SITE APP-CLEAVING ENZYME, ISOFORM A-RELATED"/>
    <property type="match status" value="1"/>
</dbReference>
<reference evidence="6 7" key="1">
    <citation type="submission" date="2014-04" db="EMBL/GenBank/DDBJ databases">
        <authorList>
            <consortium name="DOE Joint Genome Institute"/>
            <person name="Kuo A."/>
            <person name="Gay G."/>
            <person name="Dore J."/>
            <person name="Kohler A."/>
            <person name="Nagy L.G."/>
            <person name="Floudas D."/>
            <person name="Copeland A."/>
            <person name="Barry K.W."/>
            <person name="Cichocki N."/>
            <person name="Veneault-Fourrey C."/>
            <person name="LaButti K."/>
            <person name="Lindquist E.A."/>
            <person name="Lipzen A."/>
            <person name="Lundell T."/>
            <person name="Morin E."/>
            <person name="Murat C."/>
            <person name="Sun H."/>
            <person name="Tunlid A."/>
            <person name="Henrissat B."/>
            <person name="Grigoriev I.V."/>
            <person name="Hibbett D.S."/>
            <person name="Martin F."/>
            <person name="Nordberg H.P."/>
            <person name="Cantor M.N."/>
            <person name="Hua S.X."/>
        </authorList>
    </citation>
    <scope>NUCLEOTIDE SEQUENCE [LARGE SCALE GENOMIC DNA]</scope>
    <source>
        <strain evidence="7">h7</strain>
    </source>
</reference>
<gene>
    <name evidence="6" type="ORF">M413DRAFT_444096</name>
</gene>
<dbReference type="OrthoDB" id="15189at2759"/>
<evidence type="ECO:0000256" key="3">
    <source>
        <dbReference type="SAM" id="Phobius"/>
    </source>
</evidence>
<evidence type="ECO:0000256" key="1">
    <source>
        <dbReference type="ARBA" id="ARBA00007447"/>
    </source>
</evidence>
<comment type="similarity">
    <text evidence="1">Belongs to the peptidase A1 family.</text>
</comment>
<dbReference type="InterPro" id="IPR033121">
    <property type="entry name" value="PEPTIDASE_A1"/>
</dbReference>
<proteinExistence type="inferred from homology"/>
<dbReference type="Gene3D" id="2.40.70.10">
    <property type="entry name" value="Acid Proteases"/>
    <property type="match status" value="2"/>
</dbReference>
<dbReference type="Proteomes" id="UP000053424">
    <property type="component" value="Unassembled WGS sequence"/>
</dbReference>
<dbReference type="CDD" id="cd05471">
    <property type="entry name" value="pepsin_like"/>
    <property type="match status" value="1"/>
</dbReference>
<evidence type="ECO:0000259" key="5">
    <source>
        <dbReference type="PROSITE" id="PS51767"/>
    </source>
</evidence>
<feature type="transmembrane region" description="Helical" evidence="3">
    <location>
        <begin position="458"/>
        <end position="478"/>
    </location>
</feature>
<accession>A0A0C3C2Z7</accession>
<reference evidence="7" key="2">
    <citation type="submission" date="2015-01" db="EMBL/GenBank/DDBJ databases">
        <title>Evolutionary Origins and Diversification of the Mycorrhizal Mutualists.</title>
        <authorList>
            <consortium name="DOE Joint Genome Institute"/>
            <consortium name="Mycorrhizal Genomics Consortium"/>
            <person name="Kohler A."/>
            <person name="Kuo A."/>
            <person name="Nagy L.G."/>
            <person name="Floudas D."/>
            <person name="Copeland A."/>
            <person name="Barry K.W."/>
            <person name="Cichocki N."/>
            <person name="Veneault-Fourrey C."/>
            <person name="LaButti K."/>
            <person name="Lindquist E.A."/>
            <person name="Lipzen A."/>
            <person name="Lundell T."/>
            <person name="Morin E."/>
            <person name="Murat C."/>
            <person name="Riley R."/>
            <person name="Ohm R."/>
            <person name="Sun H."/>
            <person name="Tunlid A."/>
            <person name="Henrissat B."/>
            <person name="Grigoriev I.V."/>
            <person name="Hibbett D.S."/>
            <person name="Martin F."/>
        </authorList>
    </citation>
    <scope>NUCLEOTIDE SEQUENCE [LARGE SCALE GENOMIC DNA]</scope>
    <source>
        <strain evidence="7">h7</strain>
    </source>
</reference>
<feature type="domain" description="Peptidase A1" evidence="5">
    <location>
        <begin position="54"/>
        <end position="390"/>
    </location>
</feature>
<dbReference type="InterPro" id="IPR001461">
    <property type="entry name" value="Aspartic_peptidase_A1"/>
</dbReference>
<dbReference type="GO" id="GO:0004190">
    <property type="term" value="F:aspartic-type endopeptidase activity"/>
    <property type="evidence" value="ECO:0007669"/>
    <property type="project" value="InterPro"/>
</dbReference>
<feature type="signal peptide" evidence="4">
    <location>
        <begin position="1"/>
        <end position="20"/>
    </location>
</feature>
<dbReference type="GO" id="GO:0006508">
    <property type="term" value="P:proteolysis"/>
    <property type="evidence" value="ECO:0007669"/>
    <property type="project" value="InterPro"/>
</dbReference>
<dbReference type="EMBL" id="KN831776">
    <property type="protein sequence ID" value="KIM43280.1"/>
    <property type="molecule type" value="Genomic_DNA"/>
</dbReference>
<dbReference type="AlphaFoldDB" id="A0A0C3C2Z7"/>
<dbReference type="Pfam" id="PF00026">
    <property type="entry name" value="Asp"/>
    <property type="match status" value="1"/>
</dbReference>
<dbReference type="PROSITE" id="PS51767">
    <property type="entry name" value="PEPTIDASE_A1"/>
    <property type="match status" value="1"/>
</dbReference>
<organism evidence="6 7">
    <name type="scientific">Hebeloma cylindrosporum</name>
    <dbReference type="NCBI Taxonomy" id="76867"/>
    <lineage>
        <taxon>Eukaryota</taxon>
        <taxon>Fungi</taxon>
        <taxon>Dikarya</taxon>
        <taxon>Basidiomycota</taxon>
        <taxon>Agaricomycotina</taxon>
        <taxon>Agaricomycetes</taxon>
        <taxon>Agaricomycetidae</taxon>
        <taxon>Agaricales</taxon>
        <taxon>Agaricineae</taxon>
        <taxon>Hymenogastraceae</taxon>
        <taxon>Hebeloma</taxon>
    </lineage>
</organism>
<dbReference type="InterPro" id="IPR021109">
    <property type="entry name" value="Peptidase_aspartic_dom_sf"/>
</dbReference>
<dbReference type="HOGENOM" id="CLU_013253_8_0_1"/>
<dbReference type="PANTHER" id="PTHR47966">
    <property type="entry name" value="BETA-SITE APP-CLEAVING ENZYME, ISOFORM A-RELATED"/>
    <property type="match status" value="1"/>
</dbReference>
<keyword evidence="3" id="KW-0812">Transmembrane</keyword>
<evidence type="ECO:0000256" key="4">
    <source>
        <dbReference type="SAM" id="SignalP"/>
    </source>
</evidence>
<feature type="compositionally biased region" description="Polar residues" evidence="2">
    <location>
        <begin position="546"/>
        <end position="569"/>
    </location>
</feature>
<keyword evidence="3" id="KW-0472">Membrane</keyword>
<name>A0A0C3C2Z7_HEBCY</name>
<evidence type="ECO:0000256" key="2">
    <source>
        <dbReference type="SAM" id="MobiDB-lite"/>
    </source>
</evidence>